<dbReference type="InterPro" id="IPR036322">
    <property type="entry name" value="WD40_repeat_dom_sf"/>
</dbReference>
<dbReference type="InterPro" id="IPR006594">
    <property type="entry name" value="LisH"/>
</dbReference>
<feature type="compositionally biased region" description="Polar residues" evidence="4">
    <location>
        <begin position="325"/>
        <end position="336"/>
    </location>
</feature>
<dbReference type="PROSITE" id="PS50896">
    <property type="entry name" value="LISH"/>
    <property type="match status" value="1"/>
</dbReference>
<proteinExistence type="predicted"/>
<sequence length="704" mass="77743">MEADKMLDVYIHDYLVKRKLGASARTFKAEAQVVTNRTAIDAPAGFLLEWWSVFWDVFIVRFKSPVSSTTGSHDAGQMMKTLEQQQQQKGVLQKQQQQQRDDTQLLRGSTNEVITKQSLGTTNALTKRVYENYPPAQRNPLSEANKKRPANTRSSGSFGQHLDANHSVISNLDTYRDRHSGQIQHSVPGGNLSFYPPLTDQDQQLRVPQLDQSLTNMMNPSLNFKAAESGADHGVNSLLLKGWPLMGLEQLQSGLIQQQSSTTHLSHPSQQLQQQIHMLLSDQYMDMNQGDLSNFGGNVVLDRDLPVQVGLPLFSLADSAMLKNTNQSQEQGQQSALLGKHPENPSSRIQQQDKRVASGSTTMEVSLLNTSGGDDQADVVPLVNHGSVDSSVEFFLSDNADTESTISRCLGTSKDITLLEIGTFHSSSVNCCDLSSDGKLIANGEDKEVVLWCTDSQEQKYILEEHSDAITDVQFGPRLPRLASSSLDKTIKIWDVRNPGHSIRCFTGHSASVMSLDFHPTKEDLICSCDNVSTIRYWNIKNGGCAGVSKVGATVVRFQPNRGKYLAAAVANGVSLIDVETTQTCRYPLKGHISKIRAICWSSSGEYLASLSEDMVQVWKIGSSGEQQCMHERSVKGKKFRCCTFHPCYPSVLVLGSYQCLELWHMADNKMMILLEEPVNSLAASRSSGLVASAGDNNLIRLWK</sequence>
<dbReference type="Pfam" id="PF00400">
    <property type="entry name" value="WD40"/>
    <property type="match status" value="5"/>
</dbReference>
<feature type="region of interest" description="Disordered" evidence="4">
    <location>
        <begin position="133"/>
        <end position="163"/>
    </location>
</feature>
<keyword evidence="2" id="KW-0677">Repeat</keyword>
<keyword evidence="6" id="KW-1185">Reference proteome</keyword>
<dbReference type="InterPro" id="IPR044716">
    <property type="entry name" value="LEUNIG-like"/>
</dbReference>
<dbReference type="PROSITE" id="PS00678">
    <property type="entry name" value="WD_REPEATS_1"/>
    <property type="match status" value="1"/>
</dbReference>
<accession>A0A314L8R9</accession>
<feature type="region of interest" description="Disordered" evidence="4">
    <location>
        <begin position="82"/>
        <end position="111"/>
    </location>
</feature>
<dbReference type="InterPro" id="IPR019775">
    <property type="entry name" value="WD40_repeat_CS"/>
</dbReference>
<organism evidence="5 6">
    <name type="scientific">Nicotiana attenuata</name>
    <name type="common">Coyote tobacco</name>
    <dbReference type="NCBI Taxonomy" id="49451"/>
    <lineage>
        <taxon>Eukaryota</taxon>
        <taxon>Viridiplantae</taxon>
        <taxon>Streptophyta</taxon>
        <taxon>Embryophyta</taxon>
        <taxon>Tracheophyta</taxon>
        <taxon>Spermatophyta</taxon>
        <taxon>Magnoliopsida</taxon>
        <taxon>eudicotyledons</taxon>
        <taxon>Gunneridae</taxon>
        <taxon>Pentapetalae</taxon>
        <taxon>asterids</taxon>
        <taxon>lamiids</taxon>
        <taxon>Solanales</taxon>
        <taxon>Solanaceae</taxon>
        <taxon>Nicotianoideae</taxon>
        <taxon>Nicotianeae</taxon>
        <taxon>Nicotiana</taxon>
    </lineage>
</organism>
<dbReference type="OrthoDB" id="47802at2759"/>
<dbReference type="Gramene" id="OIT37459">
    <property type="protein sequence ID" value="OIT37459"/>
    <property type="gene ID" value="A4A49_15793"/>
</dbReference>
<dbReference type="SMART" id="SM00667">
    <property type="entry name" value="LisH"/>
    <property type="match status" value="1"/>
</dbReference>
<dbReference type="GO" id="GO:0003714">
    <property type="term" value="F:transcription corepressor activity"/>
    <property type="evidence" value="ECO:0007669"/>
    <property type="project" value="InterPro"/>
</dbReference>
<comment type="caution">
    <text evidence="5">The sequence shown here is derived from an EMBL/GenBank/DDBJ whole genome shotgun (WGS) entry which is preliminary data.</text>
</comment>
<protein>
    <submittedName>
        <fullName evidence="5">Transcriptional corepressor leunig</fullName>
    </submittedName>
</protein>
<evidence type="ECO:0000256" key="4">
    <source>
        <dbReference type="SAM" id="MobiDB-lite"/>
    </source>
</evidence>
<dbReference type="KEGG" id="nau:109240738"/>
<keyword evidence="1 3" id="KW-0853">WD repeat</keyword>
<dbReference type="PANTHER" id="PTHR44376:SF17">
    <property type="entry name" value="TRANSCRIPTIONAL COREPRESSOR LEUNIG-LIKE ISOFORM X1"/>
    <property type="match status" value="1"/>
</dbReference>
<reference evidence="5" key="1">
    <citation type="submission" date="2016-11" db="EMBL/GenBank/DDBJ databases">
        <title>The genome of Nicotiana attenuata.</title>
        <authorList>
            <person name="Xu S."/>
            <person name="Brockmoeller T."/>
            <person name="Gaquerel E."/>
            <person name="Navarro A."/>
            <person name="Kuhl H."/>
            <person name="Gase K."/>
            <person name="Ling Z."/>
            <person name="Zhou W."/>
            <person name="Kreitzer C."/>
            <person name="Stanke M."/>
            <person name="Tang H."/>
            <person name="Lyons E."/>
            <person name="Pandey P."/>
            <person name="Pandey S.P."/>
            <person name="Timmermann B."/>
            <person name="Baldwin I.T."/>
        </authorList>
    </citation>
    <scope>NUCLEOTIDE SEQUENCE [LARGE SCALE GENOMIC DNA]</scope>
    <source>
        <strain evidence="5">UT</strain>
    </source>
</reference>
<dbReference type="PROSITE" id="PS50082">
    <property type="entry name" value="WD_REPEATS_2"/>
    <property type="match status" value="3"/>
</dbReference>
<dbReference type="SMR" id="A0A314L8R9"/>
<feature type="repeat" description="WD" evidence="3">
    <location>
        <begin position="679"/>
        <end position="704"/>
    </location>
</feature>
<feature type="compositionally biased region" description="Low complexity" evidence="4">
    <location>
        <begin position="82"/>
        <end position="98"/>
    </location>
</feature>
<dbReference type="STRING" id="49451.A0A314L8R9"/>
<feature type="region of interest" description="Disordered" evidence="4">
    <location>
        <begin position="325"/>
        <end position="360"/>
    </location>
</feature>
<dbReference type="InterPro" id="IPR015943">
    <property type="entry name" value="WD40/YVTN_repeat-like_dom_sf"/>
</dbReference>
<dbReference type="EMBL" id="MJEQ01000309">
    <property type="protein sequence ID" value="OIT37459.1"/>
    <property type="molecule type" value="Genomic_DNA"/>
</dbReference>
<gene>
    <name evidence="5" type="primary">LUG_3</name>
    <name evidence="5" type="ORF">A4A49_15793</name>
</gene>
<dbReference type="SMART" id="SM00320">
    <property type="entry name" value="WD40"/>
    <property type="match status" value="6"/>
</dbReference>
<feature type="repeat" description="WD" evidence="3">
    <location>
        <begin position="506"/>
        <end position="548"/>
    </location>
</feature>
<name>A0A314L8R9_NICAT</name>
<dbReference type="CDD" id="cd00200">
    <property type="entry name" value="WD40"/>
    <property type="match status" value="1"/>
</dbReference>
<evidence type="ECO:0000256" key="2">
    <source>
        <dbReference type="ARBA" id="ARBA00022737"/>
    </source>
</evidence>
<dbReference type="Pfam" id="PF08513">
    <property type="entry name" value="LisH"/>
    <property type="match status" value="1"/>
</dbReference>
<dbReference type="AlphaFoldDB" id="A0A314L8R9"/>
<evidence type="ECO:0000313" key="6">
    <source>
        <dbReference type="Proteomes" id="UP000187609"/>
    </source>
</evidence>
<dbReference type="PROSITE" id="PS50294">
    <property type="entry name" value="WD_REPEATS_REGION"/>
    <property type="match status" value="2"/>
</dbReference>
<dbReference type="InterPro" id="IPR001680">
    <property type="entry name" value="WD40_rpt"/>
</dbReference>
<feature type="repeat" description="WD" evidence="3">
    <location>
        <begin position="463"/>
        <end position="498"/>
    </location>
</feature>
<evidence type="ECO:0000256" key="1">
    <source>
        <dbReference type="ARBA" id="ARBA00022574"/>
    </source>
</evidence>
<feature type="region of interest" description="Disordered" evidence="4">
    <location>
        <begin position="179"/>
        <end position="198"/>
    </location>
</feature>
<evidence type="ECO:0000313" key="5">
    <source>
        <dbReference type="EMBL" id="OIT37459.1"/>
    </source>
</evidence>
<dbReference type="GeneID" id="109240738"/>
<dbReference type="Gene3D" id="2.130.10.10">
    <property type="entry name" value="YVTN repeat-like/Quinoprotein amine dehydrogenase"/>
    <property type="match status" value="2"/>
</dbReference>
<dbReference type="SUPFAM" id="SSF50978">
    <property type="entry name" value="WD40 repeat-like"/>
    <property type="match status" value="1"/>
</dbReference>
<dbReference type="PANTHER" id="PTHR44376">
    <property type="entry name" value="TRANSCRIPTIONAL REGULATOR OF FILAMENTOUS GROWTH FLO8"/>
    <property type="match status" value="1"/>
</dbReference>
<evidence type="ECO:0000256" key="3">
    <source>
        <dbReference type="PROSITE-ProRule" id="PRU00221"/>
    </source>
</evidence>
<dbReference type="Proteomes" id="UP000187609">
    <property type="component" value="Unassembled WGS sequence"/>
</dbReference>